<evidence type="ECO:0000313" key="2">
    <source>
        <dbReference type="Proteomes" id="UP000499080"/>
    </source>
</evidence>
<comment type="caution">
    <text evidence="1">The sequence shown here is derived from an EMBL/GenBank/DDBJ whole genome shotgun (WGS) entry which is preliminary data.</text>
</comment>
<name>A0A4Y2TC17_ARAVE</name>
<protein>
    <submittedName>
        <fullName evidence="1">Uncharacterized protein</fullName>
    </submittedName>
</protein>
<keyword evidence="2" id="KW-1185">Reference proteome</keyword>
<proteinExistence type="predicted"/>
<sequence>MRPFSRYLYYERKYERISEKDPCDVTAIREEYIRIALGSERSVCCSTRTSLEFRLQCELGSRCYGYRFGYEMVSSVGEFTTLSYLTTVLGQSSRLTTFARSVAEHIEIMNLPFAGAKGR</sequence>
<gene>
    <name evidence="1" type="ORF">AVEN_52384_1</name>
</gene>
<accession>A0A4Y2TC17</accession>
<organism evidence="1 2">
    <name type="scientific">Araneus ventricosus</name>
    <name type="common">Orbweaver spider</name>
    <name type="synonym">Epeira ventricosa</name>
    <dbReference type="NCBI Taxonomy" id="182803"/>
    <lineage>
        <taxon>Eukaryota</taxon>
        <taxon>Metazoa</taxon>
        <taxon>Ecdysozoa</taxon>
        <taxon>Arthropoda</taxon>
        <taxon>Chelicerata</taxon>
        <taxon>Arachnida</taxon>
        <taxon>Araneae</taxon>
        <taxon>Araneomorphae</taxon>
        <taxon>Entelegynae</taxon>
        <taxon>Araneoidea</taxon>
        <taxon>Araneidae</taxon>
        <taxon>Araneus</taxon>
    </lineage>
</organism>
<reference evidence="1 2" key="1">
    <citation type="journal article" date="2019" name="Sci. Rep.">
        <title>Orb-weaving spider Araneus ventricosus genome elucidates the spidroin gene catalogue.</title>
        <authorList>
            <person name="Kono N."/>
            <person name="Nakamura H."/>
            <person name="Ohtoshi R."/>
            <person name="Moran D.A.P."/>
            <person name="Shinohara A."/>
            <person name="Yoshida Y."/>
            <person name="Fujiwara M."/>
            <person name="Mori M."/>
            <person name="Tomita M."/>
            <person name="Arakawa K."/>
        </authorList>
    </citation>
    <scope>NUCLEOTIDE SEQUENCE [LARGE SCALE GENOMIC DNA]</scope>
</reference>
<dbReference type="Proteomes" id="UP000499080">
    <property type="component" value="Unassembled WGS sequence"/>
</dbReference>
<dbReference type="AlphaFoldDB" id="A0A4Y2TC17"/>
<evidence type="ECO:0000313" key="1">
    <source>
        <dbReference type="EMBL" id="GBN96949.1"/>
    </source>
</evidence>
<dbReference type="EMBL" id="BGPR01026884">
    <property type="protein sequence ID" value="GBN96949.1"/>
    <property type="molecule type" value="Genomic_DNA"/>
</dbReference>